<gene>
    <name evidence="1" type="ORF">CFAM422_008713</name>
</gene>
<dbReference type="Gene3D" id="3.90.25.10">
    <property type="entry name" value="UDP-galactose 4-epimerase, domain 1"/>
    <property type="match status" value="1"/>
</dbReference>
<accession>A0A9P5CC59</accession>
<sequence length="109" mass="11915">MCAEIIAPELRWSIGQCTGKHIFDVTGPAVISHNTLAQSISDITGLDLSRNLVTLEELERDWLDSGIPPSVAQTSNHFDKDAAQGYHIIVSSTVEDLSGYKPVSPFDYL</sequence>
<protein>
    <submittedName>
        <fullName evidence="1">Uncharacterized protein</fullName>
    </submittedName>
</protein>
<dbReference type="EMBL" id="QLNT01000015">
    <property type="protein sequence ID" value="KAF3067606.1"/>
    <property type="molecule type" value="Genomic_DNA"/>
</dbReference>
<evidence type="ECO:0000313" key="2">
    <source>
        <dbReference type="Proteomes" id="UP000801864"/>
    </source>
</evidence>
<dbReference type="PANTHER" id="PTHR43162:SF1">
    <property type="entry name" value="PRESTALK A DIFFERENTIATION PROTEIN A"/>
    <property type="match status" value="1"/>
</dbReference>
<dbReference type="PANTHER" id="PTHR43162">
    <property type="match status" value="1"/>
</dbReference>
<dbReference type="Gene3D" id="3.40.50.720">
    <property type="entry name" value="NAD(P)-binding Rossmann-like Domain"/>
    <property type="match status" value="1"/>
</dbReference>
<reference evidence="1 2" key="1">
    <citation type="submission" date="2018-06" db="EMBL/GenBank/DDBJ databases">
        <title>Genome analysis of cellulolytic fungus Trichoderma lentiforme CFAM-422.</title>
        <authorList>
            <person name="Steindorff A.S."/>
            <person name="Formighieri E.F."/>
            <person name="Midorikawa G.E.O."/>
            <person name="Tamietti M.S."/>
            <person name="Ramos E.Z."/>
            <person name="Silva A.S."/>
            <person name="Bon E.P.S."/>
            <person name="Mendes T.D."/>
            <person name="Damaso M.C.T."/>
            <person name="Favaro L.C.L."/>
        </authorList>
    </citation>
    <scope>NUCLEOTIDE SEQUENCE [LARGE SCALE GENOMIC DNA]</scope>
    <source>
        <strain evidence="1 2">CFAM-422</strain>
    </source>
</reference>
<organism evidence="1 2">
    <name type="scientific">Trichoderma lentiforme</name>
    <dbReference type="NCBI Taxonomy" id="1567552"/>
    <lineage>
        <taxon>Eukaryota</taxon>
        <taxon>Fungi</taxon>
        <taxon>Dikarya</taxon>
        <taxon>Ascomycota</taxon>
        <taxon>Pezizomycotina</taxon>
        <taxon>Sordariomycetes</taxon>
        <taxon>Hypocreomycetidae</taxon>
        <taxon>Hypocreales</taxon>
        <taxon>Hypocreaceae</taxon>
        <taxon>Trichoderma</taxon>
    </lineage>
</organism>
<proteinExistence type="predicted"/>
<dbReference type="Proteomes" id="UP000801864">
    <property type="component" value="Unassembled WGS sequence"/>
</dbReference>
<dbReference type="AlphaFoldDB" id="A0A9P5CC59"/>
<comment type="caution">
    <text evidence="1">The sequence shown here is derived from an EMBL/GenBank/DDBJ whole genome shotgun (WGS) entry which is preliminary data.</text>
</comment>
<name>A0A9P5CC59_9HYPO</name>
<keyword evidence="2" id="KW-1185">Reference proteome</keyword>
<evidence type="ECO:0000313" key="1">
    <source>
        <dbReference type="EMBL" id="KAF3067606.1"/>
    </source>
</evidence>
<dbReference type="InterPro" id="IPR051604">
    <property type="entry name" value="Ergot_Alk_Oxidoreductase"/>
</dbReference>